<comment type="caution">
    <text evidence="3">The sequence shown here is derived from an EMBL/GenBank/DDBJ whole genome shotgun (WGS) entry which is preliminary data.</text>
</comment>
<sequence>MLAGAGALRPPQLAPAGDWGIWVILAGRGFGKTRAGAQWVHDLAAAGGRRFALVAPSLDAARAVMVEGESGLLALLPPGQRLSWQPASKRLIWCNGSEARLYSGAEPDGLRGGQFDYAWGDEFAHWAHGEETVMNLRMATRLGPAPRIMLTTTPLPLNWLKALLAEPGVVVTRGRTRDNERNLPKGFVGALERRFGGSITGRQELEGEIVEDLDGALWTRALIDRQRGQRPADLVRVVVGVDPPAGGGTCGIIVAALAGDGRAFVLADASIAAARPEDWARAVVAAADKWQADRVVAEVNQGGAMVTAMLKSVDAALPITAVRAARGKVARAEPVAALYAEGRVCHAGVFPALEDELCGLLVGGRYAGPGASPDRADAAVWALTALLLGDRPAVPGIREL</sequence>
<dbReference type="InterPro" id="IPR027417">
    <property type="entry name" value="P-loop_NTPase"/>
</dbReference>
<dbReference type="EMBL" id="NOXT01000113">
    <property type="protein sequence ID" value="OYQ27704.1"/>
    <property type="molecule type" value="Genomic_DNA"/>
</dbReference>
<dbReference type="Proteomes" id="UP000216991">
    <property type="component" value="Unassembled WGS sequence"/>
</dbReference>
<accession>A0A255YG96</accession>
<evidence type="ECO:0000313" key="3">
    <source>
        <dbReference type="EMBL" id="OYQ27704.1"/>
    </source>
</evidence>
<dbReference type="Pfam" id="PF03237">
    <property type="entry name" value="Terminase_6N"/>
    <property type="match status" value="1"/>
</dbReference>
<dbReference type="OrthoDB" id="4519042at2"/>
<keyword evidence="3" id="KW-0547">Nucleotide-binding</keyword>
<dbReference type="AlphaFoldDB" id="A0A255YG96"/>
<dbReference type="Gene3D" id="3.40.50.300">
    <property type="entry name" value="P-loop containing nucleotide triphosphate hydrolases"/>
    <property type="match status" value="1"/>
</dbReference>
<evidence type="ECO:0000256" key="1">
    <source>
        <dbReference type="ARBA" id="ARBA00022612"/>
    </source>
</evidence>
<keyword evidence="3" id="KW-0067">ATP-binding</keyword>
<protein>
    <submittedName>
        <fullName evidence="3">ATP-binding protein</fullName>
    </submittedName>
</protein>
<evidence type="ECO:0000313" key="4">
    <source>
        <dbReference type="Proteomes" id="UP000216991"/>
    </source>
</evidence>
<keyword evidence="4" id="KW-1185">Reference proteome</keyword>
<reference evidence="3 4" key="1">
    <citation type="submission" date="2017-07" db="EMBL/GenBank/DDBJ databases">
        <title>Sandarakinorhabdus cyanobacteriorum sp. nov., a novel bacterium isolated from cyanobacterial aggregates in a eutrophic lake.</title>
        <authorList>
            <person name="Cai H."/>
        </authorList>
    </citation>
    <scope>NUCLEOTIDE SEQUENCE [LARGE SCALE GENOMIC DNA]</scope>
    <source>
        <strain evidence="3 4">TH057</strain>
    </source>
</reference>
<keyword evidence="1" id="KW-1188">Viral release from host cell</keyword>
<dbReference type="Gene3D" id="3.30.420.240">
    <property type="match status" value="1"/>
</dbReference>
<gene>
    <name evidence="3" type="ORF">CHU93_10385</name>
</gene>
<dbReference type="GO" id="GO:0005524">
    <property type="term" value="F:ATP binding"/>
    <property type="evidence" value="ECO:0007669"/>
    <property type="project" value="UniProtKB-KW"/>
</dbReference>
<organism evidence="3 4">
    <name type="scientific">Sandarakinorhabdus cyanobacteriorum</name>
    <dbReference type="NCBI Taxonomy" id="1981098"/>
    <lineage>
        <taxon>Bacteria</taxon>
        <taxon>Pseudomonadati</taxon>
        <taxon>Pseudomonadota</taxon>
        <taxon>Alphaproteobacteria</taxon>
        <taxon>Sphingomonadales</taxon>
        <taxon>Sphingosinicellaceae</taxon>
        <taxon>Sandarakinorhabdus</taxon>
    </lineage>
</organism>
<name>A0A255YG96_9SPHN</name>
<dbReference type="InterPro" id="IPR035421">
    <property type="entry name" value="Terminase_6C"/>
</dbReference>
<proteinExistence type="predicted"/>
<evidence type="ECO:0000259" key="2">
    <source>
        <dbReference type="Pfam" id="PF17289"/>
    </source>
</evidence>
<dbReference type="Pfam" id="PF17289">
    <property type="entry name" value="Terminase_6C"/>
    <property type="match status" value="1"/>
</dbReference>
<feature type="domain" description="Terminase large subunit gp17-like C-terminal" evidence="2">
    <location>
        <begin position="239"/>
        <end position="384"/>
    </location>
</feature>